<dbReference type="CDD" id="cd06782">
    <property type="entry name" value="cpPDZ_CPP-like"/>
    <property type="match status" value="1"/>
</dbReference>
<keyword evidence="6" id="KW-0472">Membrane</keyword>
<evidence type="ECO:0000256" key="1">
    <source>
        <dbReference type="ARBA" id="ARBA00009179"/>
    </source>
</evidence>
<dbReference type="GO" id="GO:0007165">
    <property type="term" value="P:signal transduction"/>
    <property type="evidence" value="ECO:0007669"/>
    <property type="project" value="TreeGrafter"/>
</dbReference>
<organism evidence="8 9">
    <name type="scientific">bacterium (Candidatus Gribaldobacteria) CG10_big_fil_rev_8_21_14_0_10_37_46</name>
    <dbReference type="NCBI Taxonomy" id="2014276"/>
    <lineage>
        <taxon>Bacteria</taxon>
        <taxon>Candidatus Gribaldobacteria</taxon>
    </lineage>
</organism>
<comment type="caution">
    <text evidence="8">The sequence shown here is derived from an EMBL/GenBank/DDBJ whole genome shotgun (WGS) entry which is preliminary data.</text>
</comment>
<feature type="domain" description="PDZ" evidence="7">
    <location>
        <begin position="111"/>
        <end position="193"/>
    </location>
</feature>
<dbReference type="Gene3D" id="3.30.750.44">
    <property type="match status" value="1"/>
</dbReference>
<dbReference type="InterPro" id="IPR005151">
    <property type="entry name" value="Tail-specific_protease"/>
</dbReference>
<dbReference type="SUPFAM" id="SSF52096">
    <property type="entry name" value="ClpP/crotonase"/>
    <property type="match status" value="1"/>
</dbReference>
<dbReference type="PANTHER" id="PTHR32060:SF30">
    <property type="entry name" value="CARBOXY-TERMINAL PROCESSING PROTEASE CTPA"/>
    <property type="match status" value="1"/>
</dbReference>
<dbReference type="SMART" id="SM00245">
    <property type="entry name" value="TSPc"/>
    <property type="match status" value="1"/>
</dbReference>
<evidence type="ECO:0000256" key="3">
    <source>
        <dbReference type="ARBA" id="ARBA00022801"/>
    </source>
</evidence>
<dbReference type="NCBIfam" id="TIGR00225">
    <property type="entry name" value="prc"/>
    <property type="match status" value="1"/>
</dbReference>
<dbReference type="InterPro" id="IPR036034">
    <property type="entry name" value="PDZ_sf"/>
</dbReference>
<name>A0A2H0UWT3_9BACT</name>
<dbReference type="CDD" id="cd07560">
    <property type="entry name" value="Peptidase_S41_CPP"/>
    <property type="match status" value="1"/>
</dbReference>
<dbReference type="SMART" id="SM00228">
    <property type="entry name" value="PDZ"/>
    <property type="match status" value="1"/>
</dbReference>
<dbReference type="GO" id="GO:0004175">
    <property type="term" value="F:endopeptidase activity"/>
    <property type="evidence" value="ECO:0007669"/>
    <property type="project" value="TreeGrafter"/>
</dbReference>
<dbReference type="InterPro" id="IPR004447">
    <property type="entry name" value="Peptidase_S41A"/>
</dbReference>
<dbReference type="SUPFAM" id="SSF50156">
    <property type="entry name" value="PDZ domain-like"/>
    <property type="match status" value="1"/>
</dbReference>
<evidence type="ECO:0000256" key="5">
    <source>
        <dbReference type="RuleBase" id="RU004404"/>
    </source>
</evidence>
<reference evidence="9" key="1">
    <citation type="submission" date="2017-09" db="EMBL/GenBank/DDBJ databases">
        <title>Depth-based differentiation of microbial function through sediment-hosted aquifers and enrichment of novel symbionts in the deep terrestrial subsurface.</title>
        <authorList>
            <person name="Probst A.J."/>
            <person name="Ladd B."/>
            <person name="Jarett J.K."/>
            <person name="Geller-Mcgrath D.E."/>
            <person name="Sieber C.M.K."/>
            <person name="Emerson J.B."/>
            <person name="Anantharaman K."/>
            <person name="Thomas B.C."/>
            <person name="Malmstrom R."/>
            <person name="Stieglmeier M."/>
            <person name="Klingl A."/>
            <person name="Woyke T."/>
            <person name="Ryan C.M."/>
            <person name="Banfield J.F."/>
        </authorList>
    </citation>
    <scope>NUCLEOTIDE SEQUENCE [LARGE SCALE GENOMIC DNA]</scope>
</reference>
<dbReference type="Proteomes" id="UP000230882">
    <property type="component" value="Unassembled WGS sequence"/>
</dbReference>
<gene>
    <name evidence="8" type="ORF">COU02_00755</name>
</gene>
<proteinExistence type="inferred from homology"/>
<evidence type="ECO:0000256" key="6">
    <source>
        <dbReference type="SAM" id="Phobius"/>
    </source>
</evidence>
<dbReference type="GO" id="GO:0008236">
    <property type="term" value="F:serine-type peptidase activity"/>
    <property type="evidence" value="ECO:0007669"/>
    <property type="project" value="UniProtKB-KW"/>
</dbReference>
<sequence>MNNMNRKIKIFFKIVVLITCLIGVSFLSYKVGVYIGEKNILKTPPPQIINQDLGAPEKLDFSIFWEAWREAERNFLEREKINPQEMIYGAISGMIDSLGDPYTNFFKPEEAKEFEEQLSGEYQGVGMIVGIKDEQLTIISPFEGSPAQKAGLKTGDKIIKIEDTYTKDISVEKAVELIKGSQGTTVKLLIQRKDWEQPKEIEVKREVIKIPTLEWKLIDIPEGYPIALIKIHQFNQILNSEFKKASFEILDSEADRIILDLRNNPGGYLEVAQDIAGWFLERGKVVVWEDEGEGKERKSYESKGPATFVSFPVVVLINQGSASGAEILAGALRDQRGIKLVGETSFGKGSVQKPIILSDNSYLKVTIAKWLTPNGVSIDEKGLEPDNIVEMTEEDYEEDRDLQLDKAIEVIRQMR</sequence>
<dbReference type="Pfam" id="PF00595">
    <property type="entry name" value="PDZ"/>
    <property type="match status" value="1"/>
</dbReference>
<dbReference type="InterPro" id="IPR029045">
    <property type="entry name" value="ClpP/crotonase-like_dom_sf"/>
</dbReference>
<evidence type="ECO:0000256" key="2">
    <source>
        <dbReference type="ARBA" id="ARBA00022670"/>
    </source>
</evidence>
<comment type="similarity">
    <text evidence="1 5">Belongs to the peptidase S41A family.</text>
</comment>
<evidence type="ECO:0000313" key="8">
    <source>
        <dbReference type="EMBL" id="PIR91265.1"/>
    </source>
</evidence>
<dbReference type="EMBL" id="PFAU01000018">
    <property type="protein sequence ID" value="PIR91265.1"/>
    <property type="molecule type" value="Genomic_DNA"/>
</dbReference>
<protein>
    <recommendedName>
        <fullName evidence="7">PDZ domain-containing protein</fullName>
    </recommendedName>
</protein>
<dbReference type="AlphaFoldDB" id="A0A2H0UWT3"/>
<dbReference type="FunFam" id="2.30.42.10:FF:000063">
    <property type="entry name" value="Peptidase, S41 family"/>
    <property type="match status" value="1"/>
</dbReference>
<dbReference type="PANTHER" id="PTHR32060">
    <property type="entry name" value="TAIL-SPECIFIC PROTEASE"/>
    <property type="match status" value="1"/>
</dbReference>
<evidence type="ECO:0000313" key="9">
    <source>
        <dbReference type="Proteomes" id="UP000230882"/>
    </source>
</evidence>
<dbReference type="InterPro" id="IPR001478">
    <property type="entry name" value="PDZ"/>
</dbReference>
<dbReference type="Pfam" id="PF03572">
    <property type="entry name" value="Peptidase_S41"/>
    <property type="match status" value="1"/>
</dbReference>
<evidence type="ECO:0000256" key="4">
    <source>
        <dbReference type="ARBA" id="ARBA00022825"/>
    </source>
</evidence>
<dbReference type="GO" id="GO:0006508">
    <property type="term" value="P:proteolysis"/>
    <property type="evidence" value="ECO:0007669"/>
    <property type="project" value="UniProtKB-KW"/>
</dbReference>
<dbReference type="PROSITE" id="PS50106">
    <property type="entry name" value="PDZ"/>
    <property type="match status" value="1"/>
</dbReference>
<dbReference type="Gene3D" id="2.30.42.10">
    <property type="match status" value="1"/>
</dbReference>
<dbReference type="GO" id="GO:0030288">
    <property type="term" value="C:outer membrane-bounded periplasmic space"/>
    <property type="evidence" value="ECO:0007669"/>
    <property type="project" value="TreeGrafter"/>
</dbReference>
<keyword evidence="3 5" id="KW-0378">Hydrolase</keyword>
<feature type="transmembrane region" description="Helical" evidence="6">
    <location>
        <begin position="12"/>
        <end position="35"/>
    </location>
</feature>
<keyword evidence="6" id="KW-0812">Transmembrane</keyword>
<evidence type="ECO:0000259" key="7">
    <source>
        <dbReference type="PROSITE" id="PS50106"/>
    </source>
</evidence>
<keyword evidence="6" id="KW-1133">Transmembrane helix</keyword>
<keyword evidence="2 5" id="KW-0645">Protease</keyword>
<accession>A0A2H0UWT3</accession>
<keyword evidence="4 5" id="KW-0720">Serine protease</keyword>
<dbReference type="Gene3D" id="3.90.226.10">
    <property type="entry name" value="2-enoyl-CoA Hydratase, Chain A, domain 1"/>
    <property type="match status" value="1"/>
</dbReference>